<accession>M1W845</accession>
<organism evidence="2 3">
    <name type="scientific">Claviceps purpurea (strain 20.1)</name>
    <name type="common">Ergot fungus</name>
    <name type="synonym">Sphacelia segetum</name>
    <dbReference type="NCBI Taxonomy" id="1111077"/>
    <lineage>
        <taxon>Eukaryota</taxon>
        <taxon>Fungi</taxon>
        <taxon>Dikarya</taxon>
        <taxon>Ascomycota</taxon>
        <taxon>Pezizomycotina</taxon>
        <taxon>Sordariomycetes</taxon>
        <taxon>Hypocreomycetidae</taxon>
        <taxon>Hypocreales</taxon>
        <taxon>Clavicipitaceae</taxon>
        <taxon>Claviceps</taxon>
    </lineage>
</organism>
<protein>
    <submittedName>
        <fullName evidence="2">Uncharacterized protein</fullName>
    </submittedName>
</protein>
<comment type="caution">
    <text evidence="2">The sequence shown here is derived from an EMBL/GenBank/DDBJ whole genome shotgun (WGS) entry which is preliminary data.</text>
</comment>
<name>M1W845_CLAP2</name>
<dbReference type="AlphaFoldDB" id="M1W845"/>
<dbReference type="EMBL" id="CAGA01000032">
    <property type="protein sequence ID" value="CCE31555.1"/>
    <property type="molecule type" value="Genomic_DNA"/>
</dbReference>
<evidence type="ECO:0000313" key="2">
    <source>
        <dbReference type="EMBL" id="CCE31555.1"/>
    </source>
</evidence>
<evidence type="ECO:0000313" key="3">
    <source>
        <dbReference type="Proteomes" id="UP000016801"/>
    </source>
</evidence>
<sequence>MRDRNTPRRSTAHHTADLDDRSSQVVVVHPQMTERPAVRRQHFLDQSTWDSLANVQLHAQVVSLGHIERGLLDIALEVGFLEAVDDLLSSLEVDVIVVP</sequence>
<evidence type="ECO:0000256" key="1">
    <source>
        <dbReference type="SAM" id="MobiDB-lite"/>
    </source>
</evidence>
<proteinExistence type="predicted"/>
<dbReference type="Proteomes" id="UP000016801">
    <property type="component" value="Unassembled WGS sequence"/>
</dbReference>
<feature type="region of interest" description="Disordered" evidence="1">
    <location>
        <begin position="1"/>
        <end position="23"/>
    </location>
</feature>
<dbReference type="VEuPathDB" id="FungiDB:CPUR_05408"/>
<gene>
    <name evidence="2" type="ORF">CPUR_05408</name>
</gene>
<reference evidence="2 3" key="1">
    <citation type="journal article" date="2013" name="PLoS Genet.">
        <title>Plant-symbiotic fungi as chemical engineers: Multi-genome analysis of the Clavicipitaceae reveals dynamics of alkaloid loci.</title>
        <authorList>
            <person name="Schardl C.L."/>
            <person name="Young C.A."/>
            <person name="Hesse U."/>
            <person name="Amyotte S.G."/>
            <person name="Andreeva K."/>
            <person name="Calie P.J."/>
            <person name="Fleetwood D.J."/>
            <person name="Haws D.C."/>
            <person name="Moore N."/>
            <person name="Oeser B."/>
            <person name="Panaccione D.G."/>
            <person name="Schweri K.K."/>
            <person name="Voisey C.R."/>
            <person name="Farman M.L."/>
            <person name="Jaromczyk J.W."/>
            <person name="Roe B.A."/>
            <person name="O'Sullivan D.M."/>
            <person name="Scott B."/>
            <person name="Tudzynski P."/>
            <person name="An Z."/>
            <person name="Arnaoudova E.G."/>
            <person name="Bullock C.T."/>
            <person name="Charlton N.D."/>
            <person name="Chen L."/>
            <person name="Cox M."/>
            <person name="Dinkins R.D."/>
            <person name="Florea S."/>
            <person name="Glenn A.E."/>
            <person name="Gordon A."/>
            <person name="Gueldener U."/>
            <person name="Harris D.R."/>
            <person name="Hollin W."/>
            <person name="Jaromczyk J."/>
            <person name="Johnson R.D."/>
            <person name="Khan A.K."/>
            <person name="Leistner E."/>
            <person name="Leuchtmann A."/>
            <person name="Li C."/>
            <person name="Liu J."/>
            <person name="Liu J."/>
            <person name="Liu M."/>
            <person name="Mace W."/>
            <person name="Machado C."/>
            <person name="Nagabhyru P."/>
            <person name="Pan J."/>
            <person name="Schmid J."/>
            <person name="Sugawara K."/>
            <person name="Steiner U."/>
            <person name="Takach J.E."/>
            <person name="Tanaka E."/>
            <person name="Webb J.S."/>
            <person name="Wilson E.V."/>
            <person name="Wiseman J.L."/>
            <person name="Yoshida R."/>
            <person name="Zeng Z."/>
        </authorList>
    </citation>
    <scope>NUCLEOTIDE SEQUENCE [LARGE SCALE GENOMIC DNA]</scope>
    <source>
        <strain evidence="2 3">20.1</strain>
    </source>
</reference>
<dbReference type="HOGENOM" id="CLU_2320135_0_0_1"/>
<keyword evidence="3" id="KW-1185">Reference proteome</keyword>